<evidence type="ECO:0000313" key="2">
    <source>
        <dbReference type="Proteomes" id="UP000647017"/>
    </source>
</evidence>
<keyword evidence="2" id="KW-1185">Reference proteome</keyword>
<dbReference type="Proteomes" id="UP000647017">
    <property type="component" value="Unassembled WGS sequence"/>
</dbReference>
<dbReference type="EMBL" id="BOOZ01000034">
    <property type="protein sequence ID" value="GIJ11543.1"/>
    <property type="molecule type" value="Genomic_DNA"/>
</dbReference>
<sequence length="73" mass="8179">MENLAMCRVTVSTCGFIDQKSSNIDGVNNPPLLLAGTIAAIRQWHRAASRSGGLPNRRWSDYIVSYPWERSRS</sequence>
<accession>A0ABQ4I0Z3</accession>
<evidence type="ECO:0000313" key="1">
    <source>
        <dbReference type="EMBL" id="GIJ11543.1"/>
    </source>
</evidence>
<reference evidence="1 2" key="1">
    <citation type="submission" date="2021-01" db="EMBL/GenBank/DDBJ databases">
        <title>Whole genome shotgun sequence of Verrucosispora andamanensis NBRC 109075.</title>
        <authorList>
            <person name="Komaki H."/>
            <person name="Tamura T."/>
        </authorList>
    </citation>
    <scope>NUCLEOTIDE SEQUENCE [LARGE SCALE GENOMIC DNA]</scope>
    <source>
        <strain evidence="1 2">NBRC 109075</strain>
    </source>
</reference>
<protein>
    <submittedName>
        <fullName evidence="1">Uncharacterized protein</fullName>
    </submittedName>
</protein>
<organism evidence="1 2">
    <name type="scientific">Micromonospora andamanensis</name>
    <dbReference type="NCBI Taxonomy" id="1287068"/>
    <lineage>
        <taxon>Bacteria</taxon>
        <taxon>Bacillati</taxon>
        <taxon>Actinomycetota</taxon>
        <taxon>Actinomycetes</taxon>
        <taxon>Micromonosporales</taxon>
        <taxon>Micromonosporaceae</taxon>
        <taxon>Micromonospora</taxon>
    </lineage>
</organism>
<name>A0ABQ4I0Z3_9ACTN</name>
<comment type="caution">
    <text evidence="1">The sequence shown here is derived from an EMBL/GenBank/DDBJ whole genome shotgun (WGS) entry which is preliminary data.</text>
</comment>
<proteinExistence type="predicted"/>
<gene>
    <name evidence="1" type="ORF">Van01_47570</name>
</gene>